<dbReference type="GO" id="GO:0005789">
    <property type="term" value="C:endoplasmic reticulum membrane"/>
    <property type="evidence" value="ECO:0007669"/>
    <property type="project" value="UniProtKB-SubCell"/>
</dbReference>
<dbReference type="SUPFAM" id="SSF64005">
    <property type="entry name" value="Undecaprenyl diphosphate synthase"/>
    <property type="match status" value="1"/>
</dbReference>
<evidence type="ECO:0000256" key="12">
    <source>
        <dbReference type="ARBA" id="ARBA00047353"/>
    </source>
</evidence>
<evidence type="ECO:0000313" key="13">
    <source>
        <dbReference type="EMBL" id="PSS25163.1"/>
    </source>
</evidence>
<evidence type="ECO:0000256" key="11">
    <source>
        <dbReference type="ARBA" id="ARBA00023136"/>
    </source>
</evidence>
<keyword evidence="9" id="KW-0460">Magnesium</keyword>
<keyword evidence="6" id="KW-0808">Transferase</keyword>
<comment type="subcellular location">
    <subcellularLocation>
        <location evidence="2">Endoplasmic reticulum membrane</location>
    </subcellularLocation>
</comment>
<dbReference type="STRING" id="857342.A0A2T3BA13"/>
<evidence type="ECO:0000256" key="10">
    <source>
        <dbReference type="ARBA" id="ARBA00022989"/>
    </source>
</evidence>
<keyword evidence="14" id="KW-1185">Reference proteome</keyword>
<dbReference type="EC" id="2.5.1.87" evidence="5"/>
<evidence type="ECO:0000256" key="9">
    <source>
        <dbReference type="ARBA" id="ARBA00022842"/>
    </source>
</evidence>
<dbReference type="GO" id="GO:1904423">
    <property type="term" value="C:dehydrodolichyl diphosphate synthase complex"/>
    <property type="evidence" value="ECO:0007669"/>
    <property type="project" value="InterPro"/>
</dbReference>
<dbReference type="GeneID" id="36578014"/>
<dbReference type="InParanoid" id="A0A2T3BA13"/>
<keyword evidence="11" id="KW-0472">Membrane</keyword>
<dbReference type="RefSeq" id="XP_024723762.1">
    <property type="nucleotide sequence ID" value="XM_024869933.1"/>
</dbReference>
<dbReference type="InterPro" id="IPR036424">
    <property type="entry name" value="UPP_synth-like_sf"/>
</dbReference>
<dbReference type="GO" id="GO:0045547">
    <property type="term" value="F:ditrans,polycis-polyprenyl diphosphate synthase [(2E,6E)-farnesyl diphosphate specific] activity"/>
    <property type="evidence" value="ECO:0007669"/>
    <property type="project" value="UniProtKB-EC"/>
</dbReference>
<keyword evidence="10" id="KW-1133">Transmembrane helix</keyword>
<proteinExistence type="inferred from homology"/>
<dbReference type="Gene3D" id="3.40.1180.10">
    <property type="entry name" value="Decaprenyl diphosphate synthase-like"/>
    <property type="match status" value="1"/>
</dbReference>
<protein>
    <recommendedName>
        <fullName evidence="5">ditrans,polycis-polyprenyl diphosphate synthase [(2E,6E)-farnesyldiphosphate specific]</fullName>
        <ecNumber evidence="5">2.5.1.87</ecNumber>
    </recommendedName>
</protein>
<comment type="cofactor">
    <cofactor evidence="1">
        <name>Mg(2+)</name>
        <dbReference type="ChEBI" id="CHEBI:18420"/>
    </cofactor>
</comment>
<name>A0A2T3BA13_AMORE</name>
<evidence type="ECO:0000256" key="4">
    <source>
        <dbReference type="ARBA" id="ARBA00005432"/>
    </source>
</evidence>
<keyword evidence="8" id="KW-0256">Endoplasmic reticulum</keyword>
<comment type="similarity">
    <text evidence="4">Belongs to the UPP synthase family.</text>
</comment>
<dbReference type="Proteomes" id="UP000241818">
    <property type="component" value="Unassembled WGS sequence"/>
</dbReference>
<dbReference type="PANTHER" id="PTHR21528">
    <property type="entry name" value="DEHYDRODOLICHYL DIPHOSPHATE SYNTHASE COMPLEX SUBUNIT NUS1"/>
    <property type="match status" value="1"/>
</dbReference>
<dbReference type="OrthoDB" id="19639at2759"/>
<dbReference type="InterPro" id="IPR038887">
    <property type="entry name" value="Nus1/NgBR"/>
</dbReference>
<evidence type="ECO:0000256" key="7">
    <source>
        <dbReference type="ARBA" id="ARBA00022692"/>
    </source>
</evidence>
<gene>
    <name evidence="13" type="ORF">M430DRAFT_96197</name>
</gene>
<keyword evidence="7" id="KW-0812">Transmembrane</keyword>
<sequence length="336" mass="37493">MPPATRELDIYRRDAKANHKLLTPAEREKLIAPYLPTPPTSKRSKEGNIRLEEPSSHSRLGLRRFLRTQLHALIYALLHTIFSVYIRLRQAYHAVKDRILAILYYHHRTPELIQKDVKGLSRLPQHLSVILKLEDGGRGGAGLEALVNEVAEIAAWCACVGIPVLSVYEQTGILKGYVPATHRAVTRKLSSYFGPDHPALSLRAPHIPSMESASKTSSSESSGSPLQHLSVLLLSAEDGRDSLVDLTKTLTEMSQRSKISSNDISIDLVDAEITESVMGEPDLLVLFGPTVELSGYPPWQLRLTEIFHVQDNQGVGYQVFLRALYNYANAQMRFGR</sequence>
<accession>A0A2T3BA13</accession>
<evidence type="ECO:0000256" key="3">
    <source>
        <dbReference type="ARBA" id="ARBA00004922"/>
    </source>
</evidence>
<comment type="pathway">
    <text evidence="3">Protein modification; protein glycosylation.</text>
</comment>
<dbReference type="AlphaFoldDB" id="A0A2T3BA13"/>
<evidence type="ECO:0000256" key="6">
    <source>
        <dbReference type="ARBA" id="ARBA00022679"/>
    </source>
</evidence>
<dbReference type="UniPathway" id="UPA00378"/>
<evidence type="ECO:0000256" key="5">
    <source>
        <dbReference type="ARBA" id="ARBA00012596"/>
    </source>
</evidence>
<dbReference type="PANTHER" id="PTHR21528:SF0">
    <property type="entry name" value="DEHYDRODOLICHYL DIPHOSPHATE SYNTHASE COMPLEX SUBUNIT NUS1"/>
    <property type="match status" value="1"/>
</dbReference>
<evidence type="ECO:0000256" key="8">
    <source>
        <dbReference type="ARBA" id="ARBA00022824"/>
    </source>
</evidence>
<evidence type="ECO:0000313" key="14">
    <source>
        <dbReference type="Proteomes" id="UP000241818"/>
    </source>
</evidence>
<dbReference type="EMBL" id="KZ679007">
    <property type="protein sequence ID" value="PSS25163.1"/>
    <property type="molecule type" value="Genomic_DNA"/>
</dbReference>
<comment type="catalytic activity">
    <reaction evidence="12">
        <text>n isopentenyl diphosphate + (2E,6E)-farnesyl diphosphate = a di-trans,poly-cis-polyprenyl diphosphate + n diphosphate</text>
        <dbReference type="Rhea" id="RHEA:53008"/>
        <dbReference type="Rhea" id="RHEA-COMP:19494"/>
        <dbReference type="ChEBI" id="CHEBI:33019"/>
        <dbReference type="ChEBI" id="CHEBI:128769"/>
        <dbReference type="ChEBI" id="CHEBI:136960"/>
        <dbReference type="ChEBI" id="CHEBI:175763"/>
        <dbReference type="EC" id="2.5.1.87"/>
    </reaction>
</comment>
<organism evidence="13 14">
    <name type="scientific">Amorphotheca resinae ATCC 22711</name>
    <dbReference type="NCBI Taxonomy" id="857342"/>
    <lineage>
        <taxon>Eukaryota</taxon>
        <taxon>Fungi</taxon>
        <taxon>Dikarya</taxon>
        <taxon>Ascomycota</taxon>
        <taxon>Pezizomycotina</taxon>
        <taxon>Leotiomycetes</taxon>
        <taxon>Helotiales</taxon>
        <taxon>Amorphothecaceae</taxon>
        <taxon>Amorphotheca</taxon>
    </lineage>
</organism>
<reference evidence="13 14" key="1">
    <citation type="journal article" date="2018" name="New Phytol.">
        <title>Comparative genomics and transcriptomics depict ericoid mycorrhizal fungi as versatile saprotrophs and plant mutualists.</title>
        <authorList>
            <person name="Martino E."/>
            <person name="Morin E."/>
            <person name="Grelet G.A."/>
            <person name="Kuo A."/>
            <person name="Kohler A."/>
            <person name="Daghino S."/>
            <person name="Barry K.W."/>
            <person name="Cichocki N."/>
            <person name="Clum A."/>
            <person name="Dockter R.B."/>
            <person name="Hainaut M."/>
            <person name="Kuo R.C."/>
            <person name="LaButti K."/>
            <person name="Lindahl B.D."/>
            <person name="Lindquist E.A."/>
            <person name="Lipzen A."/>
            <person name="Khouja H.R."/>
            <person name="Magnuson J."/>
            <person name="Murat C."/>
            <person name="Ohm R.A."/>
            <person name="Singer S.W."/>
            <person name="Spatafora J.W."/>
            <person name="Wang M."/>
            <person name="Veneault-Fourrey C."/>
            <person name="Henrissat B."/>
            <person name="Grigoriev I.V."/>
            <person name="Martin F.M."/>
            <person name="Perotto S."/>
        </authorList>
    </citation>
    <scope>NUCLEOTIDE SEQUENCE [LARGE SCALE GENOMIC DNA]</scope>
    <source>
        <strain evidence="13 14">ATCC 22711</strain>
    </source>
</reference>
<dbReference type="FunCoup" id="A0A2T3BA13">
    <property type="interactions" value="265"/>
</dbReference>
<evidence type="ECO:0000256" key="1">
    <source>
        <dbReference type="ARBA" id="ARBA00001946"/>
    </source>
</evidence>
<evidence type="ECO:0000256" key="2">
    <source>
        <dbReference type="ARBA" id="ARBA00004586"/>
    </source>
</evidence>